<sequence length="362" mass="39378">MKIAIVLPDLRGGGVERIRLSLAGEFRRLGHGVEFVLMQAQGELLSEAMASFAVHDLACRRIRQLPWALARYLRRYQPDALLVAMWPLTVVAPLASRLSGHPCDVLISEHNTLSAQYAAQGSLHLRLLRFSMALGYRLARSRVAVSEGVSRDLAALSGLERDRFTVIHNPVPCRPPPSREAMARATACWGIAGGQRIVSVGSFKPQKNHAMLLRAFARLERRNARLMLVGAGAEEDELRRLAVELDIGHKVIFAGFHADPTPFYLTADLFVLASDFEGFGNVIIEALACGTPVVSTNCPSGPAEILKHGEYGRLVPVGDDTAMADALADALASEHDTQRLKARATEFSPAIAASKHLDLLAK</sequence>
<dbReference type="GO" id="GO:0016757">
    <property type="term" value="F:glycosyltransferase activity"/>
    <property type="evidence" value="ECO:0007669"/>
    <property type="project" value="InterPro"/>
</dbReference>
<gene>
    <name evidence="3" type="ORF">FHR94_000010</name>
</gene>
<dbReference type="InterPro" id="IPR001296">
    <property type="entry name" value="Glyco_trans_1"/>
</dbReference>
<organism evidence="3 4">
    <name type="scientific">Halomonas cerina</name>
    <dbReference type="NCBI Taxonomy" id="447424"/>
    <lineage>
        <taxon>Bacteria</taxon>
        <taxon>Pseudomonadati</taxon>
        <taxon>Pseudomonadota</taxon>
        <taxon>Gammaproteobacteria</taxon>
        <taxon>Oceanospirillales</taxon>
        <taxon>Halomonadaceae</taxon>
        <taxon>Halomonas</taxon>
    </lineage>
</organism>
<feature type="domain" description="Glycosyltransferase subfamily 4-like N-terminal" evidence="2">
    <location>
        <begin position="13"/>
        <end position="172"/>
    </location>
</feature>
<accession>A0A839V0E5</accession>
<dbReference type="PANTHER" id="PTHR12526">
    <property type="entry name" value="GLYCOSYLTRANSFERASE"/>
    <property type="match status" value="1"/>
</dbReference>
<keyword evidence="4" id="KW-1185">Reference proteome</keyword>
<dbReference type="Proteomes" id="UP000547614">
    <property type="component" value="Unassembled WGS sequence"/>
</dbReference>
<feature type="domain" description="Glycosyl transferase family 1" evidence="1">
    <location>
        <begin position="196"/>
        <end position="346"/>
    </location>
</feature>
<dbReference type="Pfam" id="PF13439">
    <property type="entry name" value="Glyco_transf_4"/>
    <property type="match status" value="1"/>
</dbReference>
<dbReference type="AlphaFoldDB" id="A0A839V0E5"/>
<dbReference type="SUPFAM" id="SSF53756">
    <property type="entry name" value="UDP-Glycosyltransferase/glycogen phosphorylase"/>
    <property type="match status" value="1"/>
</dbReference>
<proteinExistence type="predicted"/>
<dbReference type="InterPro" id="IPR028098">
    <property type="entry name" value="Glyco_trans_4-like_N"/>
</dbReference>
<keyword evidence="3" id="KW-0808">Transferase</keyword>
<protein>
    <submittedName>
        <fullName evidence="3">Glycosyltransferase involved in cell wall biosynthesis</fullName>
    </submittedName>
</protein>
<evidence type="ECO:0000259" key="1">
    <source>
        <dbReference type="Pfam" id="PF00534"/>
    </source>
</evidence>
<dbReference type="RefSeq" id="WP_221188306.1">
    <property type="nucleotide sequence ID" value="NZ_JACHXP010000001.1"/>
</dbReference>
<dbReference type="GO" id="GO:1901135">
    <property type="term" value="P:carbohydrate derivative metabolic process"/>
    <property type="evidence" value="ECO:0007669"/>
    <property type="project" value="UniProtKB-ARBA"/>
</dbReference>
<dbReference type="EMBL" id="JACHXP010000001">
    <property type="protein sequence ID" value="MBB3188792.1"/>
    <property type="molecule type" value="Genomic_DNA"/>
</dbReference>
<dbReference type="PANTHER" id="PTHR12526:SF630">
    <property type="entry name" value="GLYCOSYLTRANSFERASE"/>
    <property type="match status" value="1"/>
</dbReference>
<comment type="caution">
    <text evidence="3">The sequence shown here is derived from an EMBL/GenBank/DDBJ whole genome shotgun (WGS) entry which is preliminary data.</text>
</comment>
<dbReference type="Pfam" id="PF00534">
    <property type="entry name" value="Glycos_transf_1"/>
    <property type="match status" value="1"/>
</dbReference>
<evidence type="ECO:0000313" key="4">
    <source>
        <dbReference type="Proteomes" id="UP000547614"/>
    </source>
</evidence>
<dbReference type="Gene3D" id="3.40.50.2000">
    <property type="entry name" value="Glycogen Phosphorylase B"/>
    <property type="match status" value="2"/>
</dbReference>
<evidence type="ECO:0000313" key="3">
    <source>
        <dbReference type="EMBL" id="MBB3188792.1"/>
    </source>
</evidence>
<evidence type="ECO:0000259" key="2">
    <source>
        <dbReference type="Pfam" id="PF13439"/>
    </source>
</evidence>
<name>A0A839V0E5_9GAMM</name>
<reference evidence="3 4" key="1">
    <citation type="submission" date="2020-08" db="EMBL/GenBank/DDBJ databases">
        <title>Genomic Encyclopedia of Type Strains, Phase III (KMG-III): the genomes of soil and plant-associated and newly described type strains.</title>
        <authorList>
            <person name="Whitman W."/>
        </authorList>
    </citation>
    <scope>NUCLEOTIDE SEQUENCE [LARGE SCALE GENOMIC DNA]</scope>
    <source>
        <strain evidence="3 4">CECT 7282</strain>
    </source>
</reference>
<dbReference type="CDD" id="cd03811">
    <property type="entry name" value="GT4_GT28_WabH-like"/>
    <property type="match status" value="1"/>
</dbReference>